<name>A0A1Q2M1N1_9GAMM</name>
<proteinExistence type="predicted"/>
<dbReference type="RefSeq" id="WP_077400227.1">
    <property type="nucleotide sequence ID" value="NZ_CP019650.1"/>
</dbReference>
<dbReference type="OrthoDB" id="5738830at2"/>
<dbReference type="Proteomes" id="UP000188219">
    <property type="component" value="Chromosome"/>
</dbReference>
<gene>
    <name evidence="3" type="ORF">Mag101_02330</name>
</gene>
<feature type="chain" id="PRO_5012795029" description="DUF4168 domain-containing protein" evidence="1">
    <location>
        <begin position="23"/>
        <end position="115"/>
    </location>
</feature>
<sequence length="115" mass="12050">MKPTAIYSLALALALAVSSAFAETAVSDAQLQKFADAYRSIVTLSQEYAPKIKAAADAAAAEAINVEAQGKMLAAVKSAGLSKEEYQGIATQLREDPELLKKVNAILQKAAAPQQ</sequence>
<dbReference type="AlphaFoldDB" id="A0A1Q2M1N1"/>
<evidence type="ECO:0000259" key="2">
    <source>
        <dbReference type="Pfam" id="PF13767"/>
    </source>
</evidence>
<keyword evidence="4" id="KW-1185">Reference proteome</keyword>
<dbReference type="Pfam" id="PF13767">
    <property type="entry name" value="DUF4168"/>
    <property type="match status" value="1"/>
</dbReference>
<dbReference type="InterPro" id="IPR025433">
    <property type="entry name" value="DUF4168"/>
</dbReference>
<accession>A0A1Q2M1N1</accession>
<dbReference type="STRING" id="260552.Mag101_02330"/>
<dbReference type="eggNOG" id="ENOG50339XK">
    <property type="taxonomic scope" value="Bacteria"/>
</dbReference>
<evidence type="ECO:0000313" key="4">
    <source>
        <dbReference type="Proteomes" id="UP000188219"/>
    </source>
</evidence>
<keyword evidence="1" id="KW-0732">Signal</keyword>
<evidence type="ECO:0000313" key="3">
    <source>
        <dbReference type="EMBL" id="AQQ66611.1"/>
    </source>
</evidence>
<feature type="signal peptide" evidence="1">
    <location>
        <begin position="1"/>
        <end position="22"/>
    </location>
</feature>
<evidence type="ECO:0000256" key="1">
    <source>
        <dbReference type="SAM" id="SignalP"/>
    </source>
</evidence>
<dbReference type="EMBL" id="CP019650">
    <property type="protein sequence ID" value="AQQ66611.1"/>
    <property type="molecule type" value="Genomic_DNA"/>
</dbReference>
<organism evidence="3 4">
    <name type="scientific">Microbulbifer agarilyticus</name>
    <dbReference type="NCBI Taxonomy" id="260552"/>
    <lineage>
        <taxon>Bacteria</taxon>
        <taxon>Pseudomonadati</taxon>
        <taxon>Pseudomonadota</taxon>
        <taxon>Gammaproteobacteria</taxon>
        <taxon>Cellvibrionales</taxon>
        <taxon>Microbulbiferaceae</taxon>
        <taxon>Microbulbifer</taxon>
    </lineage>
</organism>
<dbReference type="KEGG" id="maga:Mag101_02330"/>
<feature type="domain" description="DUF4168" evidence="2">
    <location>
        <begin position="27"/>
        <end position="103"/>
    </location>
</feature>
<reference evidence="3" key="1">
    <citation type="submission" date="2017-02" db="EMBL/GenBank/DDBJ databases">
        <title>Genome of Microbulbifer agarilyticus GP101.</title>
        <authorList>
            <person name="Jung J."/>
            <person name="Bae S.S."/>
            <person name="Baek K."/>
        </authorList>
    </citation>
    <scope>NUCLEOTIDE SEQUENCE [LARGE SCALE GENOMIC DNA]</scope>
    <source>
        <strain evidence="3">GP101</strain>
    </source>
</reference>
<protein>
    <recommendedName>
        <fullName evidence="2">DUF4168 domain-containing protein</fullName>
    </recommendedName>
</protein>